<dbReference type="GO" id="GO:0016020">
    <property type="term" value="C:membrane"/>
    <property type="evidence" value="ECO:0007669"/>
    <property type="project" value="TreeGrafter"/>
</dbReference>
<keyword evidence="1 3" id="KW-0378">Hydrolase</keyword>
<dbReference type="PRINTS" id="PR00111">
    <property type="entry name" value="ABHYDROLASE"/>
</dbReference>
<dbReference type="Pfam" id="PF12697">
    <property type="entry name" value="Abhydrolase_6"/>
    <property type="match status" value="1"/>
</dbReference>
<dbReference type="InterPro" id="IPR000639">
    <property type="entry name" value="Epox_hydrolase-like"/>
</dbReference>
<dbReference type="InterPro" id="IPR029058">
    <property type="entry name" value="AB_hydrolase_fold"/>
</dbReference>
<keyword evidence="4" id="KW-1185">Reference proteome</keyword>
<evidence type="ECO:0000256" key="1">
    <source>
        <dbReference type="ARBA" id="ARBA00022801"/>
    </source>
</evidence>
<dbReference type="PRINTS" id="PR00412">
    <property type="entry name" value="EPOXHYDRLASE"/>
</dbReference>
<dbReference type="Proteomes" id="UP000655420">
    <property type="component" value="Unassembled WGS sequence"/>
</dbReference>
<dbReference type="Gene3D" id="3.40.50.1820">
    <property type="entry name" value="alpha/beta hydrolase"/>
    <property type="match status" value="1"/>
</dbReference>
<gene>
    <name evidence="3" type="ORF">H0I76_08845</name>
</gene>
<dbReference type="GO" id="GO:0016787">
    <property type="term" value="F:hydrolase activity"/>
    <property type="evidence" value="ECO:0007669"/>
    <property type="project" value="UniProtKB-KW"/>
</dbReference>
<evidence type="ECO:0000313" key="4">
    <source>
        <dbReference type="Proteomes" id="UP000655420"/>
    </source>
</evidence>
<evidence type="ECO:0000259" key="2">
    <source>
        <dbReference type="Pfam" id="PF12697"/>
    </source>
</evidence>
<name>A0A8J7M675_9RHOB</name>
<dbReference type="RefSeq" id="WP_200609391.1">
    <property type="nucleotide sequence ID" value="NZ_JAEHHL010000004.1"/>
</dbReference>
<dbReference type="InterPro" id="IPR000073">
    <property type="entry name" value="AB_hydrolase_1"/>
</dbReference>
<dbReference type="PANTHER" id="PTHR43798">
    <property type="entry name" value="MONOACYLGLYCEROL LIPASE"/>
    <property type="match status" value="1"/>
</dbReference>
<evidence type="ECO:0000313" key="3">
    <source>
        <dbReference type="EMBL" id="MBK0399296.1"/>
    </source>
</evidence>
<protein>
    <submittedName>
        <fullName evidence="3">Alpha/beta fold hydrolase</fullName>
    </submittedName>
</protein>
<dbReference type="PANTHER" id="PTHR43798:SF31">
    <property type="entry name" value="AB HYDROLASE SUPERFAMILY PROTEIN YCLE"/>
    <property type="match status" value="1"/>
</dbReference>
<organism evidence="3 4">
    <name type="scientific">Thermohalobaculum xanthum</name>
    <dbReference type="NCBI Taxonomy" id="2753746"/>
    <lineage>
        <taxon>Bacteria</taxon>
        <taxon>Pseudomonadati</taxon>
        <taxon>Pseudomonadota</taxon>
        <taxon>Alphaproteobacteria</taxon>
        <taxon>Rhodobacterales</taxon>
        <taxon>Paracoccaceae</taxon>
        <taxon>Thermohalobaculum</taxon>
    </lineage>
</organism>
<proteinExistence type="predicted"/>
<dbReference type="EMBL" id="JAEHHL010000004">
    <property type="protein sequence ID" value="MBK0399296.1"/>
    <property type="molecule type" value="Genomic_DNA"/>
</dbReference>
<comment type="caution">
    <text evidence="3">The sequence shown here is derived from an EMBL/GenBank/DDBJ whole genome shotgun (WGS) entry which is preliminary data.</text>
</comment>
<accession>A0A8J7M675</accession>
<dbReference type="SUPFAM" id="SSF53474">
    <property type="entry name" value="alpha/beta-Hydrolases"/>
    <property type="match status" value="1"/>
</dbReference>
<dbReference type="InterPro" id="IPR050266">
    <property type="entry name" value="AB_hydrolase_sf"/>
</dbReference>
<dbReference type="AlphaFoldDB" id="A0A8J7M675"/>
<sequence>MRHHRVRGGGGVGLHVVDAGPRDAPALVLVHGWSQHYLSWAKQLAGPLAQRFRVVAFDLRGHGASDKPEAPEAYQTSRLWAEDVAAVITSLALARPVLVGWSMGGWVVQDYLRHFGPGALGGVVFTGTSPRIGRHADPAVVAMRKPDVRAEGMYSEDQGRQAEAAIAFVKACVASPLSKRDLAYMVGLNMLTPPGVRRAARMRDEDWRRDLARLEVPALVIQGAAERVCLKPMFEDMVAAIPGARSVIYPGAGHAPFWETPERFDADLADFAAELHEGAA</sequence>
<reference evidence="3" key="1">
    <citation type="submission" date="2020-12" db="EMBL/GenBank/DDBJ databases">
        <title>Bacterial taxonomy.</title>
        <authorList>
            <person name="Pan X."/>
        </authorList>
    </citation>
    <scope>NUCLEOTIDE SEQUENCE</scope>
    <source>
        <strain evidence="3">M0105</strain>
    </source>
</reference>
<feature type="domain" description="AB hydrolase-1" evidence="2">
    <location>
        <begin position="27"/>
        <end position="264"/>
    </location>
</feature>